<organism evidence="1 2">
    <name type="scientific">Gulo gulo</name>
    <name type="common">Wolverine</name>
    <name type="synonym">Gluton</name>
    <dbReference type="NCBI Taxonomy" id="48420"/>
    <lineage>
        <taxon>Eukaryota</taxon>
        <taxon>Metazoa</taxon>
        <taxon>Chordata</taxon>
        <taxon>Craniata</taxon>
        <taxon>Vertebrata</taxon>
        <taxon>Euteleostomi</taxon>
        <taxon>Mammalia</taxon>
        <taxon>Eutheria</taxon>
        <taxon>Laurasiatheria</taxon>
        <taxon>Carnivora</taxon>
        <taxon>Caniformia</taxon>
        <taxon>Musteloidea</taxon>
        <taxon>Mustelidae</taxon>
        <taxon>Guloninae</taxon>
        <taxon>Gulo</taxon>
    </lineage>
</organism>
<dbReference type="AlphaFoldDB" id="A0A9X9Q220"/>
<name>A0A9X9Q220_GULGU</name>
<reference evidence="1 2" key="1">
    <citation type="submission" date="2018-10" db="EMBL/GenBank/DDBJ databases">
        <authorList>
            <person name="Ekblom R."/>
            <person name="Jareborg N."/>
        </authorList>
    </citation>
    <scope>NUCLEOTIDE SEQUENCE [LARGE SCALE GENOMIC DNA]</scope>
    <source>
        <tissue evidence="1">Muscle</tissue>
    </source>
</reference>
<sequence length="115" mass="12964">TFASGLFLNDLCLDKHRTAFLGFLPIWSREASCYIGKTSTGLHRRMNKKNGLLSSAGEKPLKGFQVHRALWRKHLIGPEQSGRIHYSFPASAWQGCNLNPAQLTADFLFWTMAVK</sequence>
<gene>
    <name evidence="1" type="ORF">BN2614_LOCUS5</name>
</gene>
<proteinExistence type="predicted"/>
<protein>
    <submittedName>
        <fullName evidence="1">Uncharacterized protein</fullName>
    </submittedName>
</protein>
<keyword evidence="2" id="KW-1185">Reference proteome</keyword>
<dbReference type="EMBL" id="CYRY02021795">
    <property type="protein sequence ID" value="VCW97423.1"/>
    <property type="molecule type" value="Genomic_DNA"/>
</dbReference>
<comment type="caution">
    <text evidence="1">The sequence shown here is derived from an EMBL/GenBank/DDBJ whole genome shotgun (WGS) entry which is preliminary data.</text>
</comment>
<dbReference type="Proteomes" id="UP000269945">
    <property type="component" value="Unassembled WGS sequence"/>
</dbReference>
<accession>A0A9X9Q220</accession>
<feature type="non-terminal residue" evidence="1">
    <location>
        <position position="1"/>
    </location>
</feature>
<evidence type="ECO:0000313" key="1">
    <source>
        <dbReference type="EMBL" id="VCW97423.1"/>
    </source>
</evidence>
<evidence type="ECO:0000313" key="2">
    <source>
        <dbReference type="Proteomes" id="UP000269945"/>
    </source>
</evidence>